<evidence type="ECO:0000313" key="3">
    <source>
        <dbReference type="Proteomes" id="UP000550729"/>
    </source>
</evidence>
<gene>
    <name evidence="2" type="ORF">HH308_25270</name>
</gene>
<dbReference type="SUPFAM" id="SSF55961">
    <property type="entry name" value="Bet v1-like"/>
    <property type="match status" value="1"/>
</dbReference>
<accession>A0A848L6B2</accession>
<feature type="region of interest" description="Disordered" evidence="1">
    <location>
        <begin position="1"/>
        <end position="23"/>
    </location>
</feature>
<feature type="compositionally biased region" description="Basic residues" evidence="1">
    <location>
        <begin position="1"/>
        <end position="10"/>
    </location>
</feature>
<reference evidence="2 3" key="1">
    <citation type="submission" date="2020-04" db="EMBL/GenBank/DDBJ databases">
        <title>Gordonia sp. nov. TBRC 11910.</title>
        <authorList>
            <person name="Suriyachadkun C."/>
        </authorList>
    </citation>
    <scope>NUCLEOTIDE SEQUENCE [LARGE SCALE GENOMIC DNA]</scope>
    <source>
        <strain evidence="2 3">TBRC 11910</strain>
    </source>
</reference>
<dbReference type="InterPro" id="IPR023393">
    <property type="entry name" value="START-like_dom_sf"/>
</dbReference>
<evidence type="ECO:0008006" key="4">
    <source>
        <dbReference type="Google" id="ProtNLM"/>
    </source>
</evidence>
<organism evidence="2 3">
    <name type="scientific">Gordonia asplenii</name>
    <dbReference type="NCBI Taxonomy" id="2725283"/>
    <lineage>
        <taxon>Bacteria</taxon>
        <taxon>Bacillati</taxon>
        <taxon>Actinomycetota</taxon>
        <taxon>Actinomycetes</taxon>
        <taxon>Mycobacteriales</taxon>
        <taxon>Gordoniaceae</taxon>
        <taxon>Gordonia</taxon>
    </lineage>
</organism>
<sequence>MERIGQRKRNLPAPPHAVSDDLVNPHRSAVRPWLILLDDEMEPEVLDSRAPDRVAWSSLWKRRPDARIHFELADADGGTDLMWTLDVDGELPDASLTGHLRKRMNVLINANLRFTYGA</sequence>
<protein>
    <recommendedName>
        <fullName evidence="4">Polyketide cyclase / dehydrase and lipid transport</fullName>
    </recommendedName>
</protein>
<dbReference type="AlphaFoldDB" id="A0A848L6B2"/>
<dbReference type="EMBL" id="JABBNB010000037">
    <property type="protein sequence ID" value="NMO04535.1"/>
    <property type="molecule type" value="Genomic_DNA"/>
</dbReference>
<dbReference type="Gene3D" id="3.30.530.20">
    <property type="match status" value="1"/>
</dbReference>
<comment type="caution">
    <text evidence="2">The sequence shown here is derived from an EMBL/GenBank/DDBJ whole genome shotgun (WGS) entry which is preliminary data.</text>
</comment>
<name>A0A848L6B2_9ACTN</name>
<evidence type="ECO:0000256" key="1">
    <source>
        <dbReference type="SAM" id="MobiDB-lite"/>
    </source>
</evidence>
<proteinExistence type="predicted"/>
<keyword evidence="3" id="KW-1185">Reference proteome</keyword>
<dbReference type="RefSeq" id="WP_170197039.1">
    <property type="nucleotide sequence ID" value="NZ_JABBNB010000037.1"/>
</dbReference>
<dbReference type="Proteomes" id="UP000550729">
    <property type="component" value="Unassembled WGS sequence"/>
</dbReference>
<evidence type="ECO:0000313" key="2">
    <source>
        <dbReference type="EMBL" id="NMO04535.1"/>
    </source>
</evidence>